<evidence type="ECO:0000256" key="2">
    <source>
        <dbReference type="ARBA" id="ARBA00004496"/>
    </source>
</evidence>
<keyword evidence="7" id="KW-0479">Metal-binding</keyword>
<dbReference type="PROSITE" id="PS51462">
    <property type="entry name" value="NUDIX"/>
    <property type="match status" value="1"/>
</dbReference>
<dbReference type="GO" id="GO:0019693">
    <property type="term" value="P:ribose phosphate metabolic process"/>
    <property type="evidence" value="ECO:0007669"/>
    <property type="project" value="TreeGrafter"/>
</dbReference>
<dbReference type="DNASU" id="2554862"/>
<comment type="subunit">
    <text evidence="3">Homodimer.</text>
</comment>
<evidence type="ECO:0000256" key="6">
    <source>
        <dbReference type="ARBA" id="ARBA00022842"/>
    </source>
</evidence>
<keyword evidence="6 7" id="KW-0460">Magnesium</keyword>
<evidence type="ECO:0000256" key="5">
    <source>
        <dbReference type="ARBA" id="ARBA00022801"/>
    </source>
</evidence>
<keyword evidence="11" id="KW-1185">Reference proteome</keyword>
<organism evidence="11">
    <name type="scientific">Wolinella succinogenes (strain ATCC 29543 / DSM 1740 / CCUG 13145 / JCM 31913 / LMG 7466 / NCTC 11488 / FDC 602W)</name>
    <name type="common">Vibrio succinogenes</name>
    <dbReference type="NCBI Taxonomy" id="273121"/>
    <lineage>
        <taxon>Bacteria</taxon>
        <taxon>Pseudomonadati</taxon>
        <taxon>Campylobacterota</taxon>
        <taxon>Epsilonproteobacteria</taxon>
        <taxon>Campylobacterales</taxon>
        <taxon>Helicobacteraceae</taxon>
        <taxon>Wolinella</taxon>
    </lineage>
</organism>
<evidence type="ECO:0000256" key="4">
    <source>
        <dbReference type="ARBA" id="ARBA00022490"/>
    </source>
</evidence>
<dbReference type="Proteomes" id="UP000000422">
    <property type="component" value="Chromosome"/>
</dbReference>
<sequence length="190" mass="21696">MIQNIRFGECINSPYVKPKRVFYTERGIEKSWDVVEAHDSVSVLLFDPKKRAFVLVKQFRPAVFLKGTSGYTYELCAGIVDKPGKSLEVIAQEEILEECGYSLSIDSLERITSFYTSVGFAGSRQTLFYAEVEDSLRQGEGGGVESENIEVVHLPLLEARAFMLDEERPKTPGLLFAFMWFFERHPKNFF</sequence>
<feature type="binding site" evidence="7">
    <location>
        <position position="98"/>
    </location>
    <ligand>
        <name>Mg(2+)</name>
        <dbReference type="ChEBI" id="CHEBI:18420"/>
        <label>1</label>
    </ligand>
</feature>
<evidence type="ECO:0000313" key="11">
    <source>
        <dbReference type="Proteomes" id="UP000000422"/>
    </source>
</evidence>
<dbReference type="CDD" id="cd18887">
    <property type="entry name" value="NUDIX_UGPPase_Nudt14"/>
    <property type="match status" value="1"/>
</dbReference>
<feature type="binding site" evidence="7">
    <location>
        <position position="147"/>
    </location>
    <ligand>
        <name>Mg(2+)</name>
        <dbReference type="ChEBI" id="CHEBI:18420"/>
        <label>1</label>
    </ligand>
</feature>
<dbReference type="STRING" id="273121.WS0265"/>
<name>Q7MSN7_WOLSU</name>
<evidence type="ECO:0000256" key="1">
    <source>
        <dbReference type="ARBA" id="ARBA00001946"/>
    </source>
</evidence>
<feature type="short sequence motif" description="Nudix box" evidence="8">
    <location>
        <begin position="78"/>
        <end position="101"/>
    </location>
</feature>
<dbReference type="NCBIfam" id="TIGR00052">
    <property type="entry name" value="nudix-type nucleoside diphosphatase, YffH/AdpP family"/>
    <property type="match status" value="1"/>
</dbReference>
<dbReference type="PANTHER" id="PTHR11839:SF15">
    <property type="entry name" value="URIDINE DIPHOSPHATE GLUCOSE PYROPHOSPHATASE NUDT14"/>
    <property type="match status" value="1"/>
</dbReference>
<dbReference type="GO" id="GO:0005737">
    <property type="term" value="C:cytoplasm"/>
    <property type="evidence" value="ECO:0007669"/>
    <property type="project" value="UniProtKB-SubCell"/>
</dbReference>
<dbReference type="HOGENOM" id="CLU_062658_1_0_7"/>
<proteinExistence type="predicted"/>
<dbReference type="PANTHER" id="PTHR11839">
    <property type="entry name" value="UDP/ADP-SUGAR PYROPHOSPHATASE"/>
    <property type="match status" value="1"/>
</dbReference>
<dbReference type="AlphaFoldDB" id="Q7MSN7"/>
<dbReference type="eggNOG" id="COG0494">
    <property type="taxonomic scope" value="Bacteria"/>
</dbReference>
<dbReference type="SUPFAM" id="SSF55811">
    <property type="entry name" value="Nudix"/>
    <property type="match status" value="1"/>
</dbReference>
<gene>
    <name evidence="10" type="ordered locus">WS0265</name>
</gene>
<evidence type="ECO:0000259" key="9">
    <source>
        <dbReference type="PROSITE" id="PS51462"/>
    </source>
</evidence>
<dbReference type="Gene3D" id="3.90.79.10">
    <property type="entry name" value="Nucleoside Triphosphate Pyrophosphohydrolase"/>
    <property type="match status" value="1"/>
</dbReference>
<dbReference type="InterPro" id="IPR004385">
    <property type="entry name" value="NDP_pyrophosphatase"/>
</dbReference>
<keyword evidence="4" id="KW-0963">Cytoplasm</keyword>
<dbReference type="KEGG" id="wsu:WS0265"/>
<keyword evidence="5" id="KW-0378">Hydrolase</keyword>
<evidence type="ECO:0000256" key="8">
    <source>
        <dbReference type="PIRSR" id="PIRSR604385-3"/>
    </source>
</evidence>
<dbReference type="GO" id="GO:0008768">
    <property type="term" value="F:UDP-sugar diphosphatase activity"/>
    <property type="evidence" value="ECO:0007669"/>
    <property type="project" value="TreeGrafter"/>
</dbReference>
<reference evidence="10 11" key="1">
    <citation type="journal article" date="2003" name="Proc. Natl. Acad. Sci. U.S.A.">
        <title>Complete genome sequence and analysis of Wolinella succinogenes.</title>
        <authorList>
            <person name="Baar C."/>
            <person name="Eppinger M."/>
            <person name="Raddatz G."/>
            <person name="Simon JM."/>
            <person name="Lanz C."/>
            <person name="Klimmek O."/>
            <person name="Nandakumar R."/>
            <person name="Gross R."/>
            <person name="Rosinus A."/>
            <person name="Keller H."/>
            <person name="Jagtap P."/>
            <person name="Linke B."/>
            <person name="Meyer F."/>
            <person name="Lederer H."/>
            <person name="Schuster S.C."/>
        </authorList>
    </citation>
    <scope>NUCLEOTIDE SEQUENCE [LARGE SCALE GENOMIC DNA]</scope>
    <source>
        <strain evidence="11">ATCC 29543 / DSM 1740 / CCUG 13145 / JCM 31913 / LMG 7466 / NCTC 11488 / FDC 602W</strain>
    </source>
</reference>
<dbReference type="InterPro" id="IPR000086">
    <property type="entry name" value="NUDIX_hydrolase_dom"/>
</dbReference>
<dbReference type="Pfam" id="PF00293">
    <property type="entry name" value="NUDIX"/>
    <property type="match status" value="1"/>
</dbReference>
<feature type="binding site" evidence="7">
    <location>
        <position position="77"/>
    </location>
    <ligand>
        <name>Mg(2+)</name>
        <dbReference type="ChEBI" id="CHEBI:18420"/>
        <label>1</label>
    </ligand>
</feature>
<evidence type="ECO:0000313" key="10">
    <source>
        <dbReference type="EMBL" id="CAE09419.1"/>
    </source>
</evidence>
<feature type="domain" description="Nudix hydrolase" evidence="9">
    <location>
        <begin position="36"/>
        <end position="176"/>
    </location>
</feature>
<evidence type="ECO:0000256" key="7">
    <source>
        <dbReference type="PIRSR" id="PIRSR604385-2"/>
    </source>
</evidence>
<dbReference type="GO" id="GO:0006753">
    <property type="term" value="P:nucleoside phosphate metabolic process"/>
    <property type="evidence" value="ECO:0007669"/>
    <property type="project" value="TreeGrafter"/>
</dbReference>
<accession>Q7MSN7</accession>
<dbReference type="RefSeq" id="WP_011138220.1">
    <property type="nucleotide sequence ID" value="NC_005090.1"/>
</dbReference>
<dbReference type="FunFam" id="3.90.79.10:FF:000035">
    <property type="entry name" value="Uridine diphosphate glucose pyrophosphatase"/>
    <property type="match status" value="1"/>
</dbReference>
<dbReference type="EMBL" id="BX571657">
    <property type="protein sequence ID" value="CAE09419.1"/>
    <property type="molecule type" value="Genomic_DNA"/>
</dbReference>
<feature type="binding site" evidence="7">
    <location>
        <position position="94"/>
    </location>
    <ligand>
        <name>Mg(2+)</name>
        <dbReference type="ChEBI" id="CHEBI:18420"/>
        <label>1</label>
    </ligand>
</feature>
<comment type="cofactor">
    <cofactor evidence="1 7">
        <name>Mg(2+)</name>
        <dbReference type="ChEBI" id="CHEBI:18420"/>
    </cofactor>
</comment>
<evidence type="ECO:0000256" key="3">
    <source>
        <dbReference type="ARBA" id="ARBA00011738"/>
    </source>
</evidence>
<dbReference type="GO" id="GO:0046872">
    <property type="term" value="F:metal ion binding"/>
    <property type="evidence" value="ECO:0007669"/>
    <property type="project" value="UniProtKB-KW"/>
</dbReference>
<protein>
    <recommendedName>
        <fullName evidence="9">Nudix hydrolase domain-containing protein</fullName>
    </recommendedName>
</protein>
<dbReference type="InterPro" id="IPR015797">
    <property type="entry name" value="NUDIX_hydrolase-like_dom_sf"/>
</dbReference>
<comment type="subcellular location">
    <subcellularLocation>
        <location evidence="2">Cytoplasm</location>
    </subcellularLocation>
</comment>